<accession>A0ABR9ZYG6</accession>
<protein>
    <recommendedName>
        <fullName evidence="1">site-specific DNA-methyltransferase (adenine-specific)</fullName>
        <ecNumber evidence="1">2.1.1.72</ecNumber>
    </recommendedName>
</protein>
<keyword evidence="4" id="KW-0949">S-adenosyl-L-methionine</keyword>
<dbReference type="InterPro" id="IPR011639">
    <property type="entry name" value="MethylTrfase_TaqI-like_dom"/>
</dbReference>
<keyword evidence="2 7" id="KW-0489">Methyltransferase</keyword>
<dbReference type="Pfam" id="PF07669">
    <property type="entry name" value="Eco57I"/>
    <property type="match status" value="1"/>
</dbReference>
<dbReference type="EC" id="2.1.1.72" evidence="1"/>
<evidence type="ECO:0000256" key="4">
    <source>
        <dbReference type="ARBA" id="ARBA00022691"/>
    </source>
</evidence>
<dbReference type="Proteomes" id="UP000614200">
    <property type="component" value="Unassembled WGS sequence"/>
</dbReference>
<dbReference type="PANTHER" id="PTHR33841:SF1">
    <property type="entry name" value="DNA METHYLTRANSFERASE A"/>
    <property type="match status" value="1"/>
</dbReference>
<dbReference type="PROSITE" id="PS00092">
    <property type="entry name" value="N6_MTASE"/>
    <property type="match status" value="1"/>
</dbReference>
<dbReference type="GO" id="GO:0032259">
    <property type="term" value="P:methylation"/>
    <property type="evidence" value="ECO:0007669"/>
    <property type="project" value="UniProtKB-KW"/>
</dbReference>
<dbReference type="InterPro" id="IPR050953">
    <property type="entry name" value="N4_N6_ade-DNA_methylase"/>
</dbReference>
<dbReference type="Gene3D" id="3.40.50.150">
    <property type="entry name" value="Vaccinia Virus protein VP39"/>
    <property type="match status" value="1"/>
</dbReference>
<organism evidence="7 8">
    <name type="scientific">Fusibacter ferrireducens</name>
    <dbReference type="NCBI Taxonomy" id="2785058"/>
    <lineage>
        <taxon>Bacteria</taxon>
        <taxon>Bacillati</taxon>
        <taxon>Bacillota</taxon>
        <taxon>Clostridia</taxon>
        <taxon>Eubacteriales</taxon>
        <taxon>Eubacteriales Family XII. Incertae Sedis</taxon>
        <taxon>Fusibacter</taxon>
    </lineage>
</organism>
<dbReference type="InterPro" id="IPR002052">
    <property type="entry name" value="DNA_methylase_N6_adenine_CS"/>
</dbReference>
<evidence type="ECO:0000313" key="8">
    <source>
        <dbReference type="Proteomes" id="UP000614200"/>
    </source>
</evidence>
<evidence type="ECO:0000313" key="7">
    <source>
        <dbReference type="EMBL" id="MBF4695421.1"/>
    </source>
</evidence>
<sequence>MNIKCQVFTPIEYVQQLLDYAGYNNNLYNQKVAENSCGDGNILGEIVVRYINDCKNNHLDNVQIKLGLERDIYAAEIDQEHIDNCTVRLDSIANEYDIHDVNWNFYHGDFLKLNIQDEFDYVIGNPPYITYKEISLENRSFLRENFETCYHGKFDYCYAFIEASVKSLRNNGRLVYLVPSNIFKNQFAHALRDYLVDDLTDIYDFTSQKLFKNKQTASAIMVFEKNSRNQHLLYHDIMKNSSRHIIKNQLVDKWQFQSVDNGNTVKFGEMFHAASCIATLLNEVYLIRSYTDNHNYLEVENGKIEKSILRRAISPRSKRYNKEEYIIFPYDYQEGRLLRYTEGQFMAEYPLTAQYMLKFAEKLSKRDSDNGIAWFEYGRSQALAHLNQSKLLLSTLVTNQVNVYELGIEEIPTSGIYIVSKENEDLSIARRILESPEFYEYAKSIGVISNYNSYRIAPKDINNFQVPVKYLKK</sequence>
<dbReference type="InterPro" id="IPR029063">
    <property type="entry name" value="SAM-dependent_MTases_sf"/>
</dbReference>
<dbReference type="PRINTS" id="PR00507">
    <property type="entry name" value="N12N6MTFRASE"/>
</dbReference>
<dbReference type="PANTHER" id="PTHR33841">
    <property type="entry name" value="DNA METHYLTRANSFERASE YEEA-RELATED"/>
    <property type="match status" value="1"/>
</dbReference>
<dbReference type="EMBL" id="JADKNH010000015">
    <property type="protein sequence ID" value="MBF4695421.1"/>
    <property type="molecule type" value="Genomic_DNA"/>
</dbReference>
<name>A0ABR9ZYG6_9FIRM</name>
<keyword evidence="3" id="KW-0808">Transferase</keyword>
<evidence type="ECO:0000259" key="6">
    <source>
        <dbReference type="Pfam" id="PF07669"/>
    </source>
</evidence>
<dbReference type="SUPFAM" id="SSF53335">
    <property type="entry name" value="S-adenosyl-L-methionine-dependent methyltransferases"/>
    <property type="match status" value="1"/>
</dbReference>
<evidence type="ECO:0000256" key="3">
    <source>
        <dbReference type="ARBA" id="ARBA00022679"/>
    </source>
</evidence>
<proteinExistence type="predicted"/>
<comment type="caution">
    <text evidence="7">The sequence shown here is derived from an EMBL/GenBank/DDBJ whole genome shotgun (WGS) entry which is preliminary data.</text>
</comment>
<keyword evidence="8" id="KW-1185">Reference proteome</keyword>
<reference evidence="7 8" key="1">
    <citation type="submission" date="2020-11" db="EMBL/GenBank/DDBJ databases">
        <title>Fusibacter basophilias sp. nov.</title>
        <authorList>
            <person name="Qiu D."/>
        </authorList>
    </citation>
    <scope>NUCLEOTIDE SEQUENCE [LARGE SCALE GENOMIC DNA]</scope>
    <source>
        <strain evidence="7 8">Q10-2</strain>
    </source>
</reference>
<evidence type="ECO:0000256" key="2">
    <source>
        <dbReference type="ARBA" id="ARBA00022603"/>
    </source>
</evidence>
<comment type="catalytic activity">
    <reaction evidence="5">
        <text>a 2'-deoxyadenosine in DNA + S-adenosyl-L-methionine = an N(6)-methyl-2'-deoxyadenosine in DNA + S-adenosyl-L-homocysteine + H(+)</text>
        <dbReference type="Rhea" id="RHEA:15197"/>
        <dbReference type="Rhea" id="RHEA-COMP:12418"/>
        <dbReference type="Rhea" id="RHEA-COMP:12419"/>
        <dbReference type="ChEBI" id="CHEBI:15378"/>
        <dbReference type="ChEBI" id="CHEBI:57856"/>
        <dbReference type="ChEBI" id="CHEBI:59789"/>
        <dbReference type="ChEBI" id="CHEBI:90615"/>
        <dbReference type="ChEBI" id="CHEBI:90616"/>
        <dbReference type="EC" id="2.1.1.72"/>
    </reaction>
</comment>
<feature type="domain" description="Type II methyltransferase M.TaqI-like" evidence="6">
    <location>
        <begin position="76"/>
        <end position="211"/>
    </location>
</feature>
<evidence type="ECO:0000256" key="5">
    <source>
        <dbReference type="ARBA" id="ARBA00047942"/>
    </source>
</evidence>
<evidence type="ECO:0000256" key="1">
    <source>
        <dbReference type="ARBA" id="ARBA00011900"/>
    </source>
</evidence>
<gene>
    <name evidence="7" type="ORF">ISU02_20185</name>
</gene>
<dbReference type="GO" id="GO:0008168">
    <property type="term" value="F:methyltransferase activity"/>
    <property type="evidence" value="ECO:0007669"/>
    <property type="project" value="UniProtKB-KW"/>
</dbReference>